<dbReference type="Proteomes" id="UP000789860">
    <property type="component" value="Unassembled WGS sequence"/>
</dbReference>
<dbReference type="EMBL" id="CAJVPM010032140">
    <property type="protein sequence ID" value="CAG8681852.1"/>
    <property type="molecule type" value="Genomic_DNA"/>
</dbReference>
<gene>
    <name evidence="1" type="ORF">SCALOS_LOCUS9768</name>
</gene>
<reference evidence="1" key="1">
    <citation type="submission" date="2021-06" db="EMBL/GenBank/DDBJ databases">
        <authorList>
            <person name="Kallberg Y."/>
            <person name="Tangrot J."/>
            <person name="Rosling A."/>
        </authorList>
    </citation>
    <scope>NUCLEOTIDE SEQUENCE</scope>
    <source>
        <strain evidence="1">AU212A</strain>
    </source>
</reference>
<evidence type="ECO:0000313" key="2">
    <source>
        <dbReference type="Proteomes" id="UP000789860"/>
    </source>
</evidence>
<feature type="non-terminal residue" evidence="1">
    <location>
        <position position="1"/>
    </location>
</feature>
<comment type="caution">
    <text evidence="1">The sequence shown here is derived from an EMBL/GenBank/DDBJ whole genome shotgun (WGS) entry which is preliminary data.</text>
</comment>
<accession>A0ACA9NX55</accession>
<keyword evidence="2" id="KW-1185">Reference proteome</keyword>
<protein>
    <submittedName>
        <fullName evidence="1">8020_t:CDS:1</fullName>
    </submittedName>
</protein>
<organism evidence="1 2">
    <name type="scientific">Scutellospora calospora</name>
    <dbReference type="NCBI Taxonomy" id="85575"/>
    <lineage>
        <taxon>Eukaryota</taxon>
        <taxon>Fungi</taxon>
        <taxon>Fungi incertae sedis</taxon>
        <taxon>Mucoromycota</taxon>
        <taxon>Glomeromycotina</taxon>
        <taxon>Glomeromycetes</taxon>
        <taxon>Diversisporales</taxon>
        <taxon>Gigasporaceae</taxon>
        <taxon>Scutellospora</taxon>
    </lineage>
</organism>
<evidence type="ECO:0000313" key="1">
    <source>
        <dbReference type="EMBL" id="CAG8681852.1"/>
    </source>
</evidence>
<proteinExistence type="predicted"/>
<name>A0ACA9NX55_9GLOM</name>
<sequence>FIRLDKIEWNELKQAINKAQLSILIPLPEDPSLITEQIQRLFPFELPITNYNNTKGIVMALRKIYSFL</sequence>